<evidence type="ECO:0000256" key="3">
    <source>
        <dbReference type="ARBA" id="ARBA00022679"/>
    </source>
</evidence>
<dbReference type="InterPro" id="IPR045355">
    <property type="entry name" value="PolyA_pol_cat_su"/>
</dbReference>
<organism evidence="10">
    <name type="scientific">viral metagenome</name>
    <dbReference type="NCBI Taxonomy" id="1070528"/>
    <lineage>
        <taxon>unclassified sequences</taxon>
        <taxon>metagenomes</taxon>
        <taxon>organismal metagenomes</taxon>
    </lineage>
</organism>
<keyword evidence="6" id="KW-0946">Virion</keyword>
<dbReference type="GO" id="GO:0044423">
    <property type="term" value="C:virion component"/>
    <property type="evidence" value="ECO:0007669"/>
    <property type="project" value="UniProtKB-KW"/>
</dbReference>
<sequence>MSSTEPRISFQEKELQILRDAVDKVENQTARAKISSPQVKEIIQIVENYIRRKKLVCYGGTAINNILPTKDQFYDKAVELPDYDFFSPSALNDAKELADIYYAAGYGDVEAKSGVHSGTYKVYVNFIPVADITSLDANIYKIIHNDAILVNGIKYAPANFLRMSMYLELSRPNGDVGRWEKVLKRLILLNKYYPLKGPNCDSSKFMREWEGKDDDEREIYNIIRRTIIDQGLIFFGGYASSLYGKYMPKRRRKQLLKIPDFDVLSEDAETSATIIKEQLESAGVKKVSIHKKGKIGENIPAHIEIIVDKDTVCFIYEPIACHSYNRIRMHGSMINVATIDTMLSFYLAFLYTNKPYYDNNRIMCMAQYLFQVQARNRLQQKGLLKRFTITCYGKQSTLEDARAEKAAKFKELKNNRNSEEYEKFFLRYIPSEEKTKKSNSKKRVTKKTSPVKSRKTSHRANKKKSRRKSPLHRKKTSYKKRKKRGWGF</sequence>
<name>A0A6C0BY97_9ZZZZ</name>
<evidence type="ECO:0000256" key="6">
    <source>
        <dbReference type="ARBA" id="ARBA00022844"/>
    </source>
</evidence>
<proteinExistence type="predicted"/>
<comment type="subcellular location">
    <subcellularLocation>
        <location evidence="1">Virion</location>
    </subcellularLocation>
</comment>
<dbReference type="EMBL" id="MN739279">
    <property type="protein sequence ID" value="QHS96791.1"/>
    <property type="molecule type" value="Genomic_DNA"/>
</dbReference>
<evidence type="ECO:0000256" key="7">
    <source>
        <dbReference type="ARBA" id="ARBA00023163"/>
    </source>
</evidence>
<evidence type="ECO:0000256" key="1">
    <source>
        <dbReference type="ARBA" id="ARBA00004328"/>
    </source>
</evidence>
<evidence type="ECO:0000259" key="9">
    <source>
        <dbReference type="Pfam" id="PF19244"/>
    </source>
</evidence>
<protein>
    <recommendedName>
        <fullName evidence="9">Poly(A) polymerase catalytic subunit domain-containing protein</fullName>
    </recommendedName>
</protein>
<keyword evidence="7" id="KW-0804">Transcription</keyword>
<feature type="region of interest" description="Disordered" evidence="8">
    <location>
        <begin position="434"/>
        <end position="488"/>
    </location>
</feature>
<dbReference type="GO" id="GO:0005524">
    <property type="term" value="F:ATP binding"/>
    <property type="evidence" value="ECO:0007669"/>
    <property type="project" value="UniProtKB-KW"/>
</dbReference>
<evidence type="ECO:0000313" key="10">
    <source>
        <dbReference type="EMBL" id="QHS96791.1"/>
    </source>
</evidence>
<feature type="compositionally biased region" description="Basic residues" evidence="8">
    <location>
        <begin position="452"/>
        <end position="488"/>
    </location>
</feature>
<feature type="domain" description="Poly(A) polymerase catalytic subunit" evidence="9">
    <location>
        <begin position="44"/>
        <end position="173"/>
    </location>
</feature>
<dbReference type="GO" id="GO:0016740">
    <property type="term" value="F:transferase activity"/>
    <property type="evidence" value="ECO:0007669"/>
    <property type="project" value="UniProtKB-KW"/>
</dbReference>
<keyword evidence="4" id="KW-0547">Nucleotide-binding</keyword>
<keyword evidence="2" id="KW-0507">mRNA processing</keyword>
<keyword evidence="3" id="KW-0808">Transferase</keyword>
<evidence type="ECO:0000256" key="8">
    <source>
        <dbReference type="SAM" id="MobiDB-lite"/>
    </source>
</evidence>
<evidence type="ECO:0000256" key="4">
    <source>
        <dbReference type="ARBA" id="ARBA00022741"/>
    </source>
</evidence>
<dbReference type="CDD" id="cd20921">
    <property type="entry name" value="polyA_pol_Pycodna"/>
    <property type="match status" value="1"/>
</dbReference>
<accession>A0A6C0BY97</accession>
<keyword evidence="5" id="KW-0067">ATP-binding</keyword>
<dbReference type="Pfam" id="PF19244">
    <property type="entry name" value="Poly_A_pol_cat"/>
    <property type="match status" value="1"/>
</dbReference>
<dbReference type="GO" id="GO:0006397">
    <property type="term" value="P:mRNA processing"/>
    <property type="evidence" value="ECO:0007669"/>
    <property type="project" value="UniProtKB-KW"/>
</dbReference>
<evidence type="ECO:0000256" key="5">
    <source>
        <dbReference type="ARBA" id="ARBA00022840"/>
    </source>
</evidence>
<dbReference type="AlphaFoldDB" id="A0A6C0BY97"/>
<feature type="compositionally biased region" description="Basic residues" evidence="8">
    <location>
        <begin position="437"/>
        <end position="446"/>
    </location>
</feature>
<reference evidence="10" key="1">
    <citation type="journal article" date="2020" name="Nature">
        <title>Giant virus diversity and host interactions through global metagenomics.</title>
        <authorList>
            <person name="Schulz F."/>
            <person name="Roux S."/>
            <person name="Paez-Espino D."/>
            <person name="Jungbluth S."/>
            <person name="Walsh D.A."/>
            <person name="Denef V.J."/>
            <person name="McMahon K.D."/>
            <person name="Konstantinidis K.T."/>
            <person name="Eloe-Fadrosh E.A."/>
            <person name="Kyrpides N.C."/>
            <person name="Woyke T."/>
        </authorList>
    </citation>
    <scope>NUCLEOTIDE SEQUENCE</scope>
    <source>
        <strain evidence="10">GVMAG-M-3300020166-5</strain>
    </source>
</reference>
<evidence type="ECO:0000256" key="2">
    <source>
        <dbReference type="ARBA" id="ARBA00022664"/>
    </source>
</evidence>